<keyword evidence="4" id="KW-1185">Reference proteome</keyword>
<feature type="transmembrane region" description="Helical" evidence="2">
    <location>
        <begin position="93"/>
        <end position="116"/>
    </location>
</feature>
<organism evidence="3 4">
    <name type="scientific">Triticum turgidum subsp. durum</name>
    <name type="common">Durum wheat</name>
    <name type="synonym">Triticum durum</name>
    <dbReference type="NCBI Taxonomy" id="4567"/>
    <lineage>
        <taxon>Eukaryota</taxon>
        <taxon>Viridiplantae</taxon>
        <taxon>Streptophyta</taxon>
        <taxon>Embryophyta</taxon>
        <taxon>Tracheophyta</taxon>
        <taxon>Spermatophyta</taxon>
        <taxon>Magnoliopsida</taxon>
        <taxon>Liliopsida</taxon>
        <taxon>Poales</taxon>
        <taxon>Poaceae</taxon>
        <taxon>BOP clade</taxon>
        <taxon>Pooideae</taxon>
        <taxon>Triticodae</taxon>
        <taxon>Triticeae</taxon>
        <taxon>Triticinae</taxon>
        <taxon>Triticum</taxon>
    </lineage>
</organism>
<dbReference type="GO" id="GO:0042910">
    <property type="term" value="F:xenobiotic transmembrane transporter activity"/>
    <property type="evidence" value="ECO:0007669"/>
    <property type="project" value="InterPro"/>
</dbReference>
<protein>
    <recommendedName>
        <fullName evidence="5">Protein DETOXIFICATION</fullName>
    </recommendedName>
</protein>
<feature type="transmembrane region" description="Helical" evidence="2">
    <location>
        <begin position="189"/>
        <end position="213"/>
    </location>
</feature>
<keyword evidence="2" id="KW-0472">Membrane</keyword>
<evidence type="ECO:0000313" key="4">
    <source>
        <dbReference type="Proteomes" id="UP000324705"/>
    </source>
</evidence>
<dbReference type="InterPro" id="IPR002528">
    <property type="entry name" value="MATE_fam"/>
</dbReference>
<name>A0A9R0XFD0_TRITD</name>
<dbReference type="Gramene" id="TRITD5Bv1G184470.1">
    <property type="protein sequence ID" value="TRITD5Bv1G184470.1"/>
    <property type="gene ID" value="TRITD5Bv1G184470"/>
</dbReference>
<dbReference type="GO" id="GO:0016020">
    <property type="term" value="C:membrane"/>
    <property type="evidence" value="ECO:0007669"/>
    <property type="project" value="InterPro"/>
</dbReference>
<dbReference type="AlphaFoldDB" id="A0A9R0XFD0"/>
<accession>A0A9R0XFD0</accession>
<proteinExistence type="inferred from homology"/>
<evidence type="ECO:0008006" key="5">
    <source>
        <dbReference type="Google" id="ProtNLM"/>
    </source>
</evidence>
<keyword evidence="2" id="KW-0812">Transmembrane</keyword>
<feature type="transmembrane region" description="Helical" evidence="2">
    <location>
        <begin position="233"/>
        <end position="253"/>
    </location>
</feature>
<comment type="similarity">
    <text evidence="1">Belongs to the multi antimicrobial extrusion (MATE) (TC 2.A.66.1) family.</text>
</comment>
<sequence>MEGDGDAATAPLLDFIDDQSAASEELLRREPVPFDVLSRLALWEAGNLWRISWASILITLFSFTLSLVTQMFVGHLGELELAGASITNIGIQGLAYGIMLGMSTAVQTVCGQAYGARRYRAMGVVCQRALVLQFVTAVAIAFFYWYSGPFLRLIGQTEDVAVAGQLYARGLVPQLLAFALFCPMQSFGLLGAALTLSFSWWVLVALTWAYIIWSPACKETWTGLSMLAFRGLLGYAKLAFASAVMLALEVWYVQGFVLLTGFLPNSEIALDSLSICINYWNWDFQIMLGLSYAARSVQMNETYHYQDVYQFCPC</sequence>
<dbReference type="PANTHER" id="PTHR11206">
    <property type="entry name" value="MULTIDRUG RESISTANCE PROTEIN"/>
    <property type="match status" value="1"/>
</dbReference>
<feature type="transmembrane region" description="Helical" evidence="2">
    <location>
        <begin position="128"/>
        <end position="146"/>
    </location>
</feature>
<evidence type="ECO:0000256" key="2">
    <source>
        <dbReference type="SAM" id="Phobius"/>
    </source>
</evidence>
<evidence type="ECO:0000313" key="3">
    <source>
        <dbReference type="EMBL" id="VAI35723.1"/>
    </source>
</evidence>
<keyword evidence="2" id="KW-1133">Transmembrane helix</keyword>
<dbReference type="EMBL" id="LT934120">
    <property type="protein sequence ID" value="VAI35723.1"/>
    <property type="molecule type" value="Genomic_DNA"/>
</dbReference>
<evidence type="ECO:0000256" key="1">
    <source>
        <dbReference type="ARBA" id="ARBA00010199"/>
    </source>
</evidence>
<dbReference type="GO" id="GO:0015297">
    <property type="term" value="F:antiporter activity"/>
    <property type="evidence" value="ECO:0007669"/>
    <property type="project" value="InterPro"/>
</dbReference>
<dbReference type="Pfam" id="PF01554">
    <property type="entry name" value="MatE"/>
    <property type="match status" value="1"/>
</dbReference>
<dbReference type="Proteomes" id="UP000324705">
    <property type="component" value="Chromosome 5B"/>
</dbReference>
<gene>
    <name evidence="3" type="ORF">TRITD_5Bv1G184470</name>
</gene>
<reference evidence="3 4" key="1">
    <citation type="submission" date="2017-09" db="EMBL/GenBank/DDBJ databases">
        <authorList>
            <consortium name="International Durum Wheat Genome Sequencing Consortium (IDWGSC)"/>
            <person name="Milanesi L."/>
        </authorList>
    </citation>
    <scope>NUCLEOTIDE SEQUENCE [LARGE SCALE GENOMIC DNA]</scope>
    <source>
        <strain evidence="4">cv. Svevo</strain>
    </source>
</reference>
<feature type="transmembrane region" description="Helical" evidence="2">
    <location>
        <begin position="48"/>
        <end position="73"/>
    </location>
</feature>